<evidence type="ECO:0000313" key="10">
    <source>
        <dbReference type="EMBL" id="MEQ2269848.1"/>
    </source>
</evidence>
<evidence type="ECO:0000256" key="1">
    <source>
        <dbReference type="ARBA" id="ARBA00009510"/>
    </source>
</evidence>
<protein>
    <recommendedName>
        <fullName evidence="8">Nuclear pore complex protein</fullName>
    </recommendedName>
</protein>
<dbReference type="Proteomes" id="UP001444071">
    <property type="component" value="Unassembled WGS sequence"/>
</dbReference>
<sequence>MDWGQSELPSPVVRDDEVTVAARRRKKVASSVPSPDSSPVSPSLTPARSLLRNTPASLFRQAVTPRVPDVSSILFSEVRTPRYTHTPRNAFSSMNLDDSDWTNTLYVSGLDNSSFFRDDEANLSSALLKEDDPGEAEFLASFLKHSSSAAFELLEDYQNICQEKVDMLQSVVLRAGQNSKTAGVRWLLQQENCTWRLIASLYRDRVQLAQEEDMMIDMVVPSESEKVVVDKLFQRDAVIRQSQ</sequence>
<keyword evidence="2 8" id="KW-0813">Transport</keyword>
<feature type="region of interest" description="Disordered" evidence="9">
    <location>
        <begin position="24"/>
        <end position="47"/>
    </location>
</feature>
<dbReference type="PANTHER" id="PTHR13003:SF2">
    <property type="entry name" value="NUCLEAR PORE COMPLEX PROTEIN NUP107"/>
    <property type="match status" value="1"/>
</dbReference>
<reference evidence="10 11" key="1">
    <citation type="submission" date="2021-06" db="EMBL/GenBank/DDBJ databases">
        <authorList>
            <person name="Palmer J.M."/>
        </authorList>
    </citation>
    <scope>NUCLEOTIDE SEQUENCE [LARGE SCALE GENOMIC DNA]</scope>
    <source>
        <strain evidence="10 11">XR_2019</strain>
        <tissue evidence="10">Muscle</tissue>
    </source>
</reference>
<evidence type="ECO:0000256" key="6">
    <source>
        <dbReference type="ARBA" id="ARBA00023132"/>
    </source>
</evidence>
<evidence type="ECO:0000256" key="2">
    <source>
        <dbReference type="ARBA" id="ARBA00022448"/>
    </source>
</evidence>
<evidence type="ECO:0000256" key="3">
    <source>
        <dbReference type="ARBA" id="ARBA00022816"/>
    </source>
</evidence>
<keyword evidence="4" id="KW-0653">Protein transport</keyword>
<feature type="compositionally biased region" description="Low complexity" evidence="9">
    <location>
        <begin position="30"/>
        <end position="43"/>
    </location>
</feature>
<evidence type="ECO:0000256" key="8">
    <source>
        <dbReference type="RuleBase" id="RU365072"/>
    </source>
</evidence>
<comment type="function">
    <text evidence="8">Functions as a component of the nuclear pore complex (NPC).</text>
</comment>
<comment type="subunit">
    <text evidence="8">Part of the nuclear pore complex (NPC).</text>
</comment>
<keyword evidence="11" id="KW-1185">Reference proteome</keyword>
<gene>
    <name evidence="10" type="ORF">XENORESO_010951</name>
</gene>
<keyword evidence="3" id="KW-0509">mRNA transport</keyword>
<keyword evidence="5 8" id="KW-0811">Translocation</keyword>
<name>A0ABV0WLV5_9TELE</name>
<proteinExistence type="inferred from homology"/>
<organism evidence="10 11">
    <name type="scientific">Xenotaenia resolanae</name>
    <dbReference type="NCBI Taxonomy" id="208358"/>
    <lineage>
        <taxon>Eukaryota</taxon>
        <taxon>Metazoa</taxon>
        <taxon>Chordata</taxon>
        <taxon>Craniata</taxon>
        <taxon>Vertebrata</taxon>
        <taxon>Euteleostomi</taxon>
        <taxon>Actinopterygii</taxon>
        <taxon>Neopterygii</taxon>
        <taxon>Teleostei</taxon>
        <taxon>Neoteleostei</taxon>
        <taxon>Acanthomorphata</taxon>
        <taxon>Ovalentaria</taxon>
        <taxon>Atherinomorphae</taxon>
        <taxon>Cyprinodontiformes</taxon>
        <taxon>Goodeidae</taxon>
        <taxon>Xenotaenia</taxon>
    </lineage>
</organism>
<evidence type="ECO:0000256" key="5">
    <source>
        <dbReference type="ARBA" id="ARBA00023010"/>
    </source>
</evidence>
<dbReference type="InterPro" id="IPR007252">
    <property type="entry name" value="Nup84/Nup107"/>
</dbReference>
<evidence type="ECO:0000256" key="7">
    <source>
        <dbReference type="ARBA" id="ARBA00023242"/>
    </source>
</evidence>
<evidence type="ECO:0000256" key="9">
    <source>
        <dbReference type="SAM" id="MobiDB-lite"/>
    </source>
</evidence>
<dbReference type="PANTHER" id="PTHR13003">
    <property type="entry name" value="NUP107-RELATED"/>
    <property type="match status" value="1"/>
</dbReference>
<comment type="similarity">
    <text evidence="1 8">Belongs to the nucleoporin Nup84/Nup107 family.</text>
</comment>
<keyword evidence="8" id="KW-0472">Membrane</keyword>
<feature type="non-terminal residue" evidence="10">
    <location>
        <position position="243"/>
    </location>
</feature>
<comment type="subcellular location">
    <subcellularLocation>
        <location evidence="8">Nucleus</location>
        <location evidence="8">Nuclear pore complex</location>
    </subcellularLocation>
    <subcellularLocation>
        <location evidence="8">Nucleus membrane</location>
    </subcellularLocation>
</comment>
<keyword evidence="7 8" id="KW-0539">Nucleus</keyword>
<keyword evidence="6 8" id="KW-0906">Nuclear pore complex</keyword>
<evidence type="ECO:0000256" key="4">
    <source>
        <dbReference type="ARBA" id="ARBA00022927"/>
    </source>
</evidence>
<dbReference type="EMBL" id="JAHRIM010053429">
    <property type="protein sequence ID" value="MEQ2269848.1"/>
    <property type="molecule type" value="Genomic_DNA"/>
</dbReference>
<dbReference type="Pfam" id="PF04121">
    <property type="entry name" value="Nup84_Nup100"/>
    <property type="match status" value="1"/>
</dbReference>
<evidence type="ECO:0000313" key="11">
    <source>
        <dbReference type="Proteomes" id="UP001444071"/>
    </source>
</evidence>
<comment type="caution">
    <text evidence="10">The sequence shown here is derived from an EMBL/GenBank/DDBJ whole genome shotgun (WGS) entry which is preliminary data.</text>
</comment>
<accession>A0ABV0WLV5</accession>